<dbReference type="InterPro" id="IPR023465">
    <property type="entry name" value="Riboflavin_kinase_dom_sf"/>
</dbReference>
<reference evidence="16 17" key="1">
    <citation type="journal article" date="2024" name="IMA Fungus">
        <title>IMA Genome - F19 : A genome assembly and annotation guide to empower mycologists, including annotated draft genome sequences of Ceratocystis pirilliformis, Diaporthe australafricana, Fusarium ophioides, Paecilomyces lecythidis, and Sporothrix stenoceras.</title>
        <authorList>
            <person name="Aylward J."/>
            <person name="Wilson A.M."/>
            <person name="Visagie C.M."/>
            <person name="Spraker J."/>
            <person name="Barnes I."/>
            <person name="Buitendag C."/>
            <person name="Ceriani C."/>
            <person name="Del Mar Angel L."/>
            <person name="du Plessis D."/>
            <person name="Fuchs T."/>
            <person name="Gasser K."/>
            <person name="Kramer D."/>
            <person name="Li W."/>
            <person name="Munsamy K."/>
            <person name="Piso A."/>
            <person name="Price J.L."/>
            <person name="Sonnekus B."/>
            <person name="Thomas C."/>
            <person name="van der Nest A."/>
            <person name="van Dijk A."/>
            <person name="van Heerden A."/>
            <person name="van Vuuren N."/>
            <person name="Yilmaz N."/>
            <person name="Duong T.A."/>
            <person name="van der Merwe N.A."/>
            <person name="Wingfield M.J."/>
            <person name="Wingfield B.D."/>
        </authorList>
    </citation>
    <scope>NUCLEOTIDE SEQUENCE [LARGE SCALE GENOMIC DNA]</scope>
    <source>
        <strain evidence="16 17">CMW 12675</strain>
    </source>
</reference>
<keyword evidence="6" id="KW-0285">Flavoprotein</keyword>
<feature type="compositionally biased region" description="Polar residues" evidence="14">
    <location>
        <begin position="15"/>
        <end position="29"/>
    </location>
</feature>
<comment type="function">
    <text evidence="1">Catalyzes the phosphorylation of riboflavin (vitamin B2) to form flavin mononucleotide (FMN) coenzyme.</text>
</comment>
<comment type="catalytic activity">
    <reaction evidence="13">
        <text>riboflavin + ATP = FMN + ADP + H(+)</text>
        <dbReference type="Rhea" id="RHEA:14357"/>
        <dbReference type="ChEBI" id="CHEBI:15378"/>
        <dbReference type="ChEBI" id="CHEBI:30616"/>
        <dbReference type="ChEBI" id="CHEBI:57986"/>
        <dbReference type="ChEBI" id="CHEBI:58210"/>
        <dbReference type="ChEBI" id="CHEBI:456216"/>
        <dbReference type="EC" id="2.7.1.26"/>
    </reaction>
</comment>
<keyword evidence="10" id="KW-0418">Kinase</keyword>
<evidence type="ECO:0000256" key="7">
    <source>
        <dbReference type="ARBA" id="ARBA00022643"/>
    </source>
</evidence>
<protein>
    <recommendedName>
        <fullName evidence="5">Riboflavin kinase</fullName>
        <ecNumber evidence="4">2.7.1.26</ecNumber>
    </recommendedName>
    <alternativeName>
        <fullName evidence="12">Flavin mononucleotide kinase 1</fullName>
    </alternativeName>
</protein>
<name>A0ABR3Z2V4_9PEZI</name>
<evidence type="ECO:0000256" key="13">
    <source>
        <dbReference type="ARBA" id="ARBA00047880"/>
    </source>
</evidence>
<comment type="caution">
    <text evidence="16">The sequence shown here is derived from an EMBL/GenBank/DDBJ whole genome shotgun (WGS) entry which is preliminary data.</text>
</comment>
<keyword evidence="17" id="KW-1185">Reference proteome</keyword>
<gene>
    <name evidence="16" type="ORF">Cpir12675_003593</name>
</gene>
<dbReference type="InterPro" id="IPR015865">
    <property type="entry name" value="Riboflavin_kinase_bac/euk"/>
</dbReference>
<evidence type="ECO:0000256" key="2">
    <source>
        <dbReference type="ARBA" id="ARBA00005201"/>
    </source>
</evidence>
<dbReference type="Gene3D" id="2.40.30.30">
    <property type="entry name" value="Riboflavin kinase-like"/>
    <property type="match status" value="1"/>
</dbReference>
<dbReference type="SMART" id="SM00904">
    <property type="entry name" value="Flavokinase"/>
    <property type="match status" value="1"/>
</dbReference>
<feature type="region of interest" description="Disordered" evidence="14">
    <location>
        <begin position="1"/>
        <end position="95"/>
    </location>
</feature>
<evidence type="ECO:0000313" key="17">
    <source>
        <dbReference type="Proteomes" id="UP001583280"/>
    </source>
</evidence>
<dbReference type="EC" id="2.7.1.26" evidence="4"/>
<feature type="compositionally biased region" description="Pro residues" evidence="14">
    <location>
        <begin position="82"/>
        <end position="91"/>
    </location>
</feature>
<comment type="similarity">
    <text evidence="3">Belongs to the flavokinase family.</text>
</comment>
<dbReference type="SUPFAM" id="SSF82114">
    <property type="entry name" value="Riboflavin kinase-like"/>
    <property type="match status" value="1"/>
</dbReference>
<feature type="domain" description="Riboflavin kinase" evidence="15">
    <location>
        <begin position="448"/>
        <end position="579"/>
    </location>
</feature>
<evidence type="ECO:0000256" key="6">
    <source>
        <dbReference type="ARBA" id="ARBA00022630"/>
    </source>
</evidence>
<keyword evidence="7" id="KW-0288">FMN</keyword>
<evidence type="ECO:0000256" key="5">
    <source>
        <dbReference type="ARBA" id="ARBA00017394"/>
    </source>
</evidence>
<evidence type="ECO:0000256" key="12">
    <source>
        <dbReference type="ARBA" id="ARBA00029960"/>
    </source>
</evidence>
<evidence type="ECO:0000313" key="16">
    <source>
        <dbReference type="EMBL" id="KAL1894605.1"/>
    </source>
</evidence>
<evidence type="ECO:0000256" key="3">
    <source>
        <dbReference type="ARBA" id="ARBA00010108"/>
    </source>
</evidence>
<organism evidence="16 17">
    <name type="scientific">Ceratocystis pirilliformis</name>
    <dbReference type="NCBI Taxonomy" id="259994"/>
    <lineage>
        <taxon>Eukaryota</taxon>
        <taxon>Fungi</taxon>
        <taxon>Dikarya</taxon>
        <taxon>Ascomycota</taxon>
        <taxon>Pezizomycotina</taxon>
        <taxon>Sordariomycetes</taxon>
        <taxon>Hypocreomycetidae</taxon>
        <taxon>Microascales</taxon>
        <taxon>Ceratocystidaceae</taxon>
        <taxon>Ceratocystis</taxon>
    </lineage>
</organism>
<evidence type="ECO:0000256" key="1">
    <source>
        <dbReference type="ARBA" id="ARBA00003572"/>
    </source>
</evidence>
<evidence type="ECO:0000256" key="4">
    <source>
        <dbReference type="ARBA" id="ARBA00012105"/>
    </source>
</evidence>
<dbReference type="PANTHER" id="PTHR22749">
    <property type="entry name" value="RIBOFLAVIN KINASE/FMN ADENYLYLTRANSFERASE"/>
    <property type="match status" value="1"/>
</dbReference>
<keyword evidence="11" id="KW-0067">ATP-binding</keyword>
<evidence type="ECO:0000259" key="15">
    <source>
        <dbReference type="SMART" id="SM00904"/>
    </source>
</evidence>
<evidence type="ECO:0000256" key="8">
    <source>
        <dbReference type="ARBA" id="ARBA00022679"/>
    </source>
</evidence>
<dbReference type="EMBL" id="JAWDJO010000088">
    <property type="protein sequence ID" value="KAL1894605.1"/>
    <property type="molecule type" value="Genomic_DNA"/>
</dbReference>
<keyword evidence="8" id="KW-0808">Transferase</keyword>
<evidence type="ECO:0000256" key="11">
    <source>
        <dbReference type="ARBA" id="ARBA00022840"/>
    </source>
</evidence>
<sequence length="657" mass="71808">MHHCTMGNPQDAAESASQYTPLHATTASHSFLDPPLNEPPPPYSPYASTVEEQRPTSAAGQQIRRKPIGVPATGSGNSLFVPLPPPPPPRPTLQLQPQRDIRRVKSEAILSSSPTAHRFNHTTAPFGASSETLPWASSASLSTPTTCSSPQNQPAAWKNALGEAQFIAGGLLSRPAESSRHYTVIRHSFALVWYRGPATSVSISILSDEPLSPTRRIFLQQKGYSGNTGMALKAMVGVKDSWTDVTPQQRTESTQIRQTDERAIQRDLVRFSKKATGRLTKHVPRETCIVRIPATAQDGYFRLVLCDEKKKVLAACPVFRIASATADSSVVRGAGLRMMPIELGVKVGSTLASVAVSKYTGGPIRGAVGSRVKKYGEKAMKAQKLGAKAYETSGLDKHVQEHQKQYDEALRNHYKTMDVGEGTFPLSGVQSPEIQIIGSDTGPDEPFPIKFQGLTVPGTGRSKADLDMPTANLRHVPEHIKVRMPGVYIAWAQVAVEPSSDLDISQDWHEAIVTIAPLVHEIPSVVPRNKVVVHILQDFEDASFVGCQVNVMLMAFVRPAAVPRTLDEARDVQSRDILVAMVSLGRAQWQADEAMFLEAGKDRQQHGQRTIAERLTDLRLKVQDQVDRIPVHLMGLRTDSASIRDEGYGQGGLWILR</sequence>
<dbReference type="InterPro" id="IPR023468">
    <property type="entry name" value="Riboflavin_kinase"/>
</dbReference>
<dbReference type="Proteomes" id="UP001583280">
    <property type="component" value="Unassembled WGS sequence"/>
</dbReference>
<dbReference type="PANTHER" id="PTHR22749:SF6">
    <property type="entry name" value="RIBOFLAVIN KINASE"/>
    <property type="match status" value="1"/>
</dbReference>
<evidence type="ECO:0000256" key="10">
    <source>
        <dbReference type="ARBA" id="ARBA00022777"/>
    </source>
</evidence>
<evidence type="ECO:0000256" key="9">
    <source>
        <dbReference type="ARBA" id="ARBA00022741"/>
    </source>
</evidence>
<accession>A0ABR3Z2V4</accession>
<evidence type="ECO:0000256" key="14">
    <source>
        <dbReference type="SAM" id="MobiDB-lite"/>
    </source>
</evidence>
<proteinExistence type="inferred from homology"/>
<comment type="pathway">
    <text evidence="2">Cofactor biosynthesis; FMN biosynthesis; FMN from riboflavin (ATP route): step 1/1.</text>
</comment>
<dbReference type="Pfam" id="PF01687">
    <property type="entry name" value="Flavokinase"/>
    <property type="match status" value="1"/>
</dbReference>
<keyword evidence="9" id="KW-0547">Nucleotide-binding</keyword>